<comment type="caution">
    <text evidence="1">The sequence shown here is derived from an EMBL/GenBank/DDBJ whole genome shotgun (WGS) entry which is preliminary data.</text>
</comment>
<name>A0A5B1CB74_9BACT</name>
<sequence>MQAERKACGRHSGACNGYPQHTIAMPSVSADFVHVGDSHRTKSVTECRRQASFGGMQYVEFGNTGVGWCHAVHPARQHRLSIGIWASVDAPQGSLDSSIDRALGAKRCWRSCCTRWLCPAGREVGSKCPQLSRITVARREDLQAEDGALPPLRQHRLVIRDYWEGVKCESGTGFRFILVVRFQQKIKSLEPEFWRKAQA</sequence>
<keyword evidence="2" id="KW-1185">Reference proteome</keyword>
<dbReference type="EMBL" id="VRLW01000026">
    <property type="protein sequence ID" value="KAA1256773.1"/>
    <property type="molecule type" value="Genomic_DNA"/>
</dbReference>
<dbReference type="Proteomes" id="UP000322699">
    <property type="component" value="Unassembled WGS sequence"/>
</dbReference>
<proteinExistence type="predicted"/>
<evidence type="ECO:0000313" key="2">
    <source>
        <dbReference type="Proteomes" id="UP000322699"/>
    </source>
</evidence>
<protein>
    <submittedName>
        <fullName evidence="1">Uncharacterized protein</fullName>
    </submittedName>
</protein>
<organism evidence="1 2">
    <name type="scientific">Rubripirellula obstinata</name>
    <dbReference type="NCBI Taxonomy" id="406547"/>
    <lineage>
        <taxon>Bacteria</taxon>
        <taxon>Pseudomonadati</taxon>
        <taxon>Planctomycetota</taxon>
        <taxon>Planctomycetia</taxon>
        <taxon>Pirellulales</taxon>
        <taxon>Pirellulaceae</taxon>
        <taxon>Rubripirellula</taxon>
    </lineage>
</organism>
<evidence type="ECO:0000313" key="1">
    <source>
        <dbReference type="EMBL" id="KAA1256773.1"/>
    </source>
</evidence>
<dbReference type="AlphaFoldDB" id="A0A5B1CB74"/>
<reference evidence="1 2" key="1">
    <citation type="submission" date="2019-08" db="EMBL/GenBank/DDBJ databases">
        <title>Deep-cultivation of Planctomycetes and their phenomic and genomic characterization uncovers novel biology.</title>
        <authorList>
            <person name="Wiegand S."/>
            <person name="Jogler M."/>
            <person name="Boedeker C."/>
            <person name="Pinto D."/>
            <person name="Vollmers J."/>
            <person name="Rivas-Marin E."/>
            <person name="Kohn T."/>
            <person name="Peeters S.H."/>
            <person name="Heuer A."/>
            <person name="Rast P."/>
            <person name="Oberbeckmann S."/>
            <person name="Bunk B."/>
            <person name="Jeske O."/>
            <person name="Meyerdierks A."/>
            <person name="Storesund J.E."/>
            <person name="Kallscheuer N."/>
            <person name="Luecker S."/>
            <person name="Lage O.M."/>
            <person name="Pohl T."/>
            <person name="Merkel B.J."/>
            <person name="Hornburger P."/>
            <person name="Mueller R.-W."/>
            <person name="Bruemmer F."/>
            <person name="Labrenz M."/>
            <person name="Spormann A.M."/>
            <person name="Op Den Camp H."/>
            <person name="Overmann J."/>
            <person name="Amann R."/>
            <person name="Jetten M.S.M."/>
            <person name="Mascher T."/>
            <person name="Medema M.H."/>
            <person name="Devos D.P."/>
            <person name="Kaster A.-K."/>
            <person name="Ovreas L."/>
            <person name="Rohde M."/>
            <person name="Galperin M.Y."/>
            <person name="Jogler C."/>
        </authorList>
    </citation>
    <scope>NUCLEOTIDE SEQUENCE [LARGE SCALE GENOMIC DNA]</scope>
    <source>
        <strain evidence="1 2">LF1</strain>
    </source>
</reference>
<gene>
    <name evidence="1" type="ORF">LF1_59400</name>
</gene>
<accession>A0A5B1CB74</accession>